<comment type="function">
    <text evidence="14">Cell wall formation.</text>
</comment>
<dbReference type="GO" id="GO:0009252">
    <property type="term" value="P:peptidoglycan biosynthetic process"/>
    <property type="evidence" value="ECO:0007669"/>
    <property type="project" value="UniProtKB-UniRule"/>
</dbReference>
<dbReference type="InterPro" id="IPR004101">
    <property type="entry name" value="Mur_ligase_C"/>
</dbReference>
<dbReference type="Gene3D" id="3.40.50.720">
    <property type="entry name" value="NAD(P)-binding Rossmann-like Domain"/>
    <property type="match status" value="1"/>
</dbReference>
<comment type="subcellular location">
    <subcellularLocation>
        <location evidence="1 14">Cytoplasm</location>
    </subcellularLocation>
</comment>
<dbReference type="InterPro" id="IPR036565">
    <property type="entry name" value="Mur-like_cat_sf"/>
</dbReference>
<dbReference type="InterPro" id="IPR013221">
    <property type="entry name" value="Mur_ligase_cen"/>
</dbReference>
<evidence type="ECO:0000256" key="13">
    <source>
        <dbReference type="ARBA" id="ARBA00047833"/>
    </source>
</evidence>
<feature type="domain" description="Mur ligase central" evidence="17">
    <location>
        <begin position="120"/>
        <end position="297"/>
    </location>
</feature>
<evidence type="ECO:0000256" key="2">
    <source>
        <dbReference type="ARBA" id="ARBA00004752"/>
    </source>
</evidence>
<dbReference type="RefSeq" id="WP_171896511.1">
    <property type="nucleotide sequence ID" value="NZ_CP053660.1"/>
</dbReference>
<evidence type="ECO:0000256" key="9">
    <source>
        <dbReference type="ARBA" id="ARBA00022960"/>
    </source>
</evidence>
<evidence type="ECO:0000256" key="12">
    <source>
        <dbReference type="ARBA" id="ARBA00023316"/>
    </source>
</evidence>
<evidence type="ECO:0000259" key="17">
    <source>
        <dbReference type="Pfam" id="PF08245"/>
    </source>
</evidence>
<evidence type="ECO:0000256" key="4">
    <source>
        <dbReference type="ARBA" id="ARBA00022490"/>
    </source>
</evidence>
<evidence type="ECO:0000259" key="15">
    <source>
        <dbReference type="Pfam" id="PF01225"/>
    </source>
</evidence>
<dbReference type="Gene3D" id="3.40.1190.10">
    <property type="entry name" value="Mur-like, catalytic domain"/>
    <property type="match status" value="1"/>
</dbReference>
<dbReference type="Pfam" id="PF02875">
    <property type="entry name" value="Mur_ligase_C"/>
    <property type="match status" value="1"/>
</dbReference>
<keyword evidence="7 14" id="KW-0547">Nucleotide-binding</keyword>
<comment type="catalytic activity">
    <reaction evidence="13 14">
        <text>UDP-N-acetyl-alpha-D-muramate + L-alanine + ATP = UDP-N-acetyl-alpha-D-muramoyl-L-alanine + ADP + phosphate + H(+)</text>
        <dbReference type="Rhea" id="RHEA:23372"/>
        <dbReference type="ChEBI" id="CHEBI:15378"/>
        <dbReference type="ChEBI" id="CHEBI:30616"/>
        <dbReference type="ChEBI" id="CHEBI:43474"/>
        <dbReference type="ChEBI" id="CHEBI:57972"/>
        <dbReference type="ChEBI" id="CHEBI:70757"/>
        <dbReference type="ChEBI" id="CHEBI:83898"/>
        <dbReference type="ChEBI" id="CHEBI:456216"/>
        <dbReference type="EC" id="6.3.2.8"/>
    </reaction>
</comment>
<evidence type="ECO:0000256" key="10">
    <source>
        <dbReference type="ARBA" id="ARBA00022984"/>
    </source>
</evidence>
<evidence type="ECO:0000256" key="6">
    <source>
        <dbReference type="ARBA" id="ARBA00022618"/>
    </source>
</evidence>
<accession>A0A6I3JBT2</accession>
<dbReference type="Proteomes" id="UP000433406">
    <property type="component" value="Unassembled WGS sequence"/>
</dbReference>
<feature type="domain" description="Mur ligase C-terminal" evidence="16">
    <location>
        <begin position="320"/>
        <end position="450"/>
    </location>
</feature>
<dbReference type="Pfam" id="PF08245">
    <property type="entry name" value="Mur_ligase_M"/>
    <property type="match status" value="1"/>
</dbReference>
<dbReference type="PANTHER" id="PTHR43445:SF3">
    <property type="entry name" value="UDP-N-ACETYLMURAMATE--L-ALANINE LIGASE"/>
    <property type="match status" value="1"/>
</dbReference>
<comment type="similarity">
    <text evidence="14">Belongs to the MurCDEF family.</text>
</comment>
<dbReference type="AlphaFoldDB" id="A0A6I3JBT2"/>
<keyword evidence="9 14" id="KW-0133">Cell shape</keyword>
<dbReference type="InterPro" id="IPR005758">
    <property type="entry name" value="UDP-N-AcMur_Ala_ligase_MurC"/>
</dbReference>
<keyword evidence="6 14" id="KW-0132">Cell division</keyword>
<dbReference type="Gene3D" id="3.90.190.20">
    <property type="entry name" value="Mur ligase, C-terminal domain"/>
    <property type="match status" value="1"/>
</dbReference>
<keyword evidence="12 14" id="KW-0961">Cell wall biogenesis/degradation</keyword>
<gene>
    <name evidence="14" type="primary">murC</name>
    <name evidence="18" type="ORF">GGQ22_10990</name>
</gene>
<evidence type="ECO:0000256" key="14">
    <source>
        <dbReference type="HAMAP-Rule" id="MF_00046"/>
    </source>
</evidence>
<dbReference type="GO" id="GO:0051301">
    <property type="term" value="P:cell division"/>
    <property type="evidence" value="ECO:0007669"/>
    <property type="project" value="UniProtKB-KW"/>
</dbReference>
<dbReference type="GO" id="GO:0005524">
    <property type="term" value="F:ATP binding"/>
    <property type="evidence" value="ECO:0007669"/>
    <property type="project" value="UniProtKB-UniRule"/>
</dbReference>
<keyword evidence="4 14" id="KW-0963">Cytoplasm</keyword>
<dbReference type="HAMAP" id="MF_00046">
    <property type="entry name" value="MurC"/>
    <property type="match status" value="1"/>
</dbReference>
<keyword evidence="19" id="KW-1185">Reference proteome</keyword>
<keyword evidence="8 14" id="KW-0067">ATP-binding</keyword>
<comment type="caution">
    <text evidence="18">The sequence shown here is derived from an EMBL/GenBank/DDBJ whole genome shotgun (WGS) entry which is preliminary data.</text>
</comment>
<sequence>MKVPVPATVPAAEDLGRVHFVGIGGAGLSGIARIMLARGIAVSGSDGVDSPTLASLRAAGATVHVGHDDAHVADADTLVVSTAVREDNPEYLEAVRRGLLVLPRSTALASVMAGRRVVAVAGTHGKTTTTSLLTVALQAAGADPTYAVGGELAATGTNAAEGAGELFVAEADESDGAFLHYSPYAAIVTNVDADHLDQWGTPEAYAAAFDEFADTLDPDGFLVCVVDDPGAAALAARQRDLGRRVVTVSTRADGAADGSVGGSVGGSVDVGPDALAGVTLWSPGDHYLADALAALAAGITLGLDPDALRAGLASYTGTKRRMEPKGEAGGVRVYDSYAHHPVEIVGDLQSARALAGEGRLVVAFQPHLVSRTRIFGEAMGQALGAADEVVVADVYLAREDPDPEVTGAYVAASVPLPADRVAFVPDLEDVAAELVRRARPGDLVLTLGAGTITTVGPRVLELLPDHG</sequence>
<dbReference type="GO" id="GO:0071555">
    <property type="term" value="P:cell wall organization"/>
    <property type="evidence" value="ECO:0007669"/>
    <property type="project" value="UniProtKB-KW"/>
</dbReference>
<dbReference type="PANTHER" id="PTHR43445">
    <property type="entry name" value="UDP-N-ACETYLMURAMATE--L-ALANINE LIGASE-RELATED"/>
    <property type="match status" value="1"/>
</dbReference>
<keyword evidence="5 14" id="KW-0436">Ligase</keyword>
<evidence type="ECO:0000256" key="3">
    <source>
        <dbReference type="ARBA" id="ARBA00012211"/>
    </source>
</evidence>
<dbReference type="NCBIfam" id="TIGR01082">
    <property type="entry name" value="murC"/>
    <property type="match status" value="1"/>
</dbReference>
<dbReference type="InterPro" id="IPR000713">
    <property type="entry name" value="Mur_ligase_N"/>
</dbReference>
<dbReference type="SUPFAM" id="SSF53244">
    <property type="entry name" value="MurD-like peptide ligases, peptide-binding domain"/>
    <property type="match status" value="1"/>
</dbReference>
<comment type="pathway">
    <text evidence="2 14">Cell wall biogenesis; peptidoglycan biosynthesis.</text>
</comment>
<evidence type="ECO:0000256" key="1">
    <source>
        <dbReference type="ARBA" id="ARBA00004496"/>
    </source>
</evidence>
<dbReference type="SUPFAM" id="SSF51984">
    <property type="entry name" value="MurCD N-terminal domain"/>
    <property type="match status" value="1"/>
</dbReference>
<dbReference type="GO" id="GO:0008763">
    <property type="term" value="F:UDP-N-acetylmuramate-L-alanine ligase activity"/>
    <property type="evidence" value="ECO:0007669"/>
    <property type="project" value="UniProtKB-UniRule"/>
</dbReference>
<feature type="binding site" evidence="14">
    <location>
        <begin position="122"/>
        <end position="128"/>
    </location>
    <ligand>
        <name>ATP</name>
        <dbReference type="ChEBI" id="CHEBI:30616"/>
    </ligand>
</feature>
<organism evidence="18 19">
    <name type="scientific">Nocardioides marmotae</name>
    <dbReference type="NCBI Taxonomy" id="2663857"/>
    <lineage>
        <taxon>Bacteria</taxon>
        <taxon>Bacillati</taxon>
        <taxon>Actinomycetota</taxon>
        <taxon>Actinomycetes</taxon>
        <taxon>Propionibacteriales</taxon>
        <taxon>Nocardioidaceae</taxon>
        <taxon>Nocardioides</taxon>
    </lineage>
</organism>
<dbReference type="EC" id="6.3.2.8" evidence="3 14"/>
<dbReference type="GO" id="GO:0005737">
    <property type="term" value="C:cytoplasm"/>
    <property type="evidence" value="ECO:0007669"/>
    <property type="project" value="UniProtKB-SubCell"/>
</dbReference>
<protein>
    <recommendedName>
        <fullName evidence="3 14">UDP-N-acetylmuramate--L-alanine ligase</fullName>
        <ecNumber evidence="3 14">6.3.2.8</ecNumber>
    </recommendedName>
    <alternativeName>
        <fullName evidence="14">UDP-N-acetylmuramoyl-L-alanine synthetase</fullName>
    </alternativeName>
</protein>
<dbReference type="InterPro" id="IPR036615">
    <property type="entry name" value="Mur_ligase_C_dom_sf"/>
</dbReference>
<evidence type="ECO:0000256" key="8">
    <source>
        <dbReference type="ARBA" id="ARBA00022840"/>
    </source>
</evidence>
<evidence type="ECO:0000256" key="5">
    <source>
        <dbReference type="ARBA" id="ARBA00022598"/>
    </source>
</evidence>
<evidence type="ECO:0000256" key="7">
    <source>
        <dbReference type="ARBA" id="ARBA00022741"/>
    </source>
</evidence>
<dbReference type="InterPro" id="IPR050061">
    <property type="entry name" value="MurCDEF_pg_biosynth"/>
</dbReference>
<keyword evidence="10 14" id="KW-0573">Peptidoglycan synthesis</keyword>
<proteinExistence type="inferred from homology"/>
<evidence type="ECO:0000259" key="16">
    <source>
        <dbReference type="Pfam" id="PF02875"/>
    </source>
</evidence>
<name>A0A6I3JBT2_9ACTN</name>
<dbReference type="GO" id="GO:0008360">
    <property type="term" value="P:regulation of cell shape"/>
    <property type="evidence" value="ECO:0007669"/>
    <property type="project" value="UniProtKB-KW"/>
</dbReference>
<evidence type="ECO:0000256" key="11">
    <source>
        <dbReference type="ARBA" id="ARBA00023306"/>
    </source>
</evidence>
<dbReference type="EMBL" id="WLCI01000011">
    <property type="protein sequence ID" value="MTB95612.1"/>
    <property type="molecule type" value="Genomic_DNA"/>
</dbReference>
<dbReference type="UniPathway" id="UPA00219"/>
<reference evidence="18 19" key="1">
    <citation type="submission" date="2019-10" db="EMBL/GenBank/DDBJ databases">
        <title>Nocardioides novel species isolated from the excrement of Marmot.</title>
        <authorList>
            <person name="Zhang G."/>
        </authorList>
    </citation>
    <scope>NUCLEOTIDE SEQUENCE [LARGE SCALE GENOMIC DNA]</scope>
    <source>
        <strain evidence="19">zg-579</strain>
    </source>
</reference>
<dbReference type="SUPFAM" id="SSF53623">
    <property type="entry name" value="MurD-like peptide ligases, catalytic domain"/>
    <property type="match status" value="1"/>
</dbReference>
<feature type="domain" description="Mur ligase N-terminal catalytic" evidence="15">
    <location>
        <begin position="18"/>
        <end position="115"/>
    </location>
</feature>
<evidence type="ECO:0000313" key="19">
    <source>
        <dbReference type="Proteomes" id="UP000433406"/>
    </source>
</evidence>
<evidence type="ECO:0000313" key="18">
    <source>
        <dbReference type="EMBL" id="MTB95612.1"/>
    </source>
</evidence>
<keyword evidence="11 14" id="KW-0131">Cell cycle</keyword>
<dbReference type="Pfam" id="PF01225">
    <property type="entry name" value="Mur_ligase"/>
    <property type="match status" value="1"/>
</dbReference>